<dbReference type="Pfam" id="PF05721">
    <property type="entry name" value="PhyH"/>
    <property type="match status" value="1"/>
</dbReference>
<dbReference type="PANTHER" id="PTHR20883:SF49">
    <property type="entry name" value="PHYTANOYL-COA DIOXYGENASE"/>
    <property type="match status" value="1"/>
</dbReference>
<dbReference type="InterPro" id="IPR008775">
    <property type="entry name" value="Phytyl_CoA_dOase-like"/>
</dbReference>
<proteinExistence type="predicted"/>
<comment type="cofactor">
    <cofactor evidence="1">
        <name>Fe cation</name>
        <dbReference type="ChEBI" id="CHEBI:24875"/>
    </cofactor>
</comment>
<organism evidence="4 5">
    <name type="scientific">Amphibalanus amphitrite</name>
    <name type="common">Striped barnacle</name>
    <name type="synonym">Balanus amphitrite</name>
    <dbReference type="NCBI Taxonomy" id="1232801"/>
    <lineage>
        <taxon>Eukaryota</taxon>
        <taxon>Metazoa</taxon>
        <taxon>Ecdysozoa</taxon>
        <taxon>Arthropoda</taxon>
        <taxon>Crustacea</taxon>
        <taxon>Multicrustacea</taxon>
        <taxon>Cirripedia</taxon>
        <taxon>Thoracica</taxon>
        <taxon>Thoracicalcarea</taxon>
        <taxon>Balanomorpha</taxon>
        <taxon>Balanoidea</taxon>
        <taxon>Balanidae</taxon>
        <taxon>Amphibalaninae</taxon>
        <taxon>Amphibalanus</taxon>
    </lineage>
</organism>
<dbReference type="Proteomes" id="UP000440578">
    <property type="component" value="Unassembled WGS sequence"/>
</dbReference>
<dbReference type="SUPFAM" id="SSF51197">
    <property type="entry name" value="Clavaminate synthase-like"/>
    <property type="match status" value="1"/>
</dbReference>
<keyword evidence="5" id="KW-1185">Reference proteome</keyword>
<evidence type="ECO:0000256" key="2">
    <source>
        <dbReference type="SAM" id="MobiDB-lite"/>
    </source>
</evidence>
<dbReference type="EMBL" id="VIIS01000820">
    <property type="protein sequence ID" value="KAF0304722.1"/>
    <property type="molecule type" value="Genomic_DNA"/>
</dbReference>
<comment type="caution">
    <text evidence="4">The sequence shown here is derived from an EMBL/GenBank/DDBJ whole genome shotgun (WGS) entry which is preliminary data.</text>
</comment>
<name>A0A6A4WQ03_AMPAM</name>
<reference evidence="4 5" key="1">
    <citation type="submission" date="2019-07" db="EMBL/GenBank/DDBJ databases">
        <title>Draft genome assembly of a fouling barnacle, Amphibalanus amphitrite (Darwin, 1854): The first reference genome for Thecostraca.</title>
        <authorList>
            <person name="Kim W."/>
        </authorList>
    </citation>
    <scope>NUCLEOTIDE SEQUENCE [LARGE SCALE GENOMIC DNA]</scope>
    <source>
        <strain evidence="4">SNU_AA5</strain>
        <tissue evidence="4">Soma without cirri and trophi</tissue>
    </source>
</reference>
<dbReference type="PANTHER" id="PTHR20883">
    <property type="entry name" value="PHYTANOYL-COA DIOXYGENASE DOMAIN CONTAINING 1"/>
    <property type="match status" value="1"/>
</dbReference>
<evidence type="ECO:0008006" key="6">
    <source>
        <dbReference type="Google" id="ProtNLM"/>
    </source>
</evidence>
<dbReference type="Gene3D" id="2.60.120.620">
    <property type="entry name" value="q2cbj1_9rhob like domain"/>
    <property type="match status" value="2"/>
</dbReference>
<accession>A0A6A4WQ03</accession>
<dbReference type="OrthoDB" id="445007at2759"/>
<dbReference type="AlphaFoldDB" id="A0A6A4WQ03"/>
<evidence type="ECO:0000313" key="5">
    <source>
        <dbReference type="Proteomes" id="UP000440578"/>
    </source>
</evidence>
<feature type="signal peptide" evidence="3">
    <location>
        <begin position="1"/>
        <end position="18"/>
    </location>
</feature>
<feature type="region of interest" description="Disordered" evidence="2">
    <location>
        <begin position="379"/>
        <end position="417"/>
    </location>
</feature>
<protein>
    <recommendedName>
        <fullName evidence="6">Phytanoyl-CoA dioxygenase</fullName>
    </recommendedName>
</protein>
<gene>
    <name evidence="4" type="ORF">FJT64_023538</name>
</gene>
<evidence type="ECO:0000256" key="1">
    <source>
        <dbReference type="ARBA" id="ARBA00001962"/>
    </source>
</evidence>
<feature type="compositionally biased region" description="Polar residues" evidence="2">
    <location>
        <begin position="403"/>
        <end position="416"/>
    </location>
</feature>
<evidence type="ECO:0000313" key="4">
    <source>
        <dbReference type="EMBL" id="KAF0304722.1"/>
    </source>
</evidence>
<feature type="chain" id="PRO_5025612634" description="Phytanoyl-CoA dioxygenase" evidence="3">
    <location>
        <begin position="19"/>
        <end position="462"/>
    </location>
</feature>
<keyword evidence="3" id="KW-0732">Signal</keyword>
<evidence type="ECO:0000256" key="3">
    <source>
        <dbReference type="SAM" id="SignalP"/>
    </source>
</evidence>
<sequence>MQSAAAALLLLVSVAARGAERFDRHQDLEPVAWIHQVSAALADQLHDPLRGALLLRLHTQSQLDFLWADTARPTSLEFIGVTYSNSGGVRKPRNPDGADLAFDITGYITGGSGSRLLLPAGHGTGELQRSSYSSTTLTHMVCEMARLVTELDIQQFAMDGAVCLRRVFSERWVDAVRQGIEANKAAPSPCAESLKGDDSEGAYFNDYCNWEKIPQFREYITESPAAEIAGRLMESQVCSIWMPVDPVPLEAAIQFVRGSHLWSSWFYPRKFATGRRYPPLLEGLDAAAGEGGAERVYEDVPEEDIEAGKHELLSWAVEPGDCIVFHTKTVHGAPGNTSVTTHRRVLSTRWFGDDAVVASRPWDVSPPLLAPLQPGDRAASEHFLSSGGETSNQRFRSRPAVSLRSSKQPATSSSDLSVIDAQEKKKRFCKAIGGHNPVQYVAYSIELAIVSLAAGRSLAIVT</sequence>